<dbReference type="Proteomes" id="UP001208570">
    <property type="component" value="Unassembled WGS sequence"/>
</dbReference>
<keyword evidence="5 6" id="KW-0472">Membrane</keyword>
<keyword evidence="3 6" id="KW-0812">Transmembrane</keyword>
<comment type="similarity">
    <text evidence="2">Belongs to the CD225/Dispanin family.</text>
</comment>
<dbReference type="AlphaFoldDB" id="A0AAD9IYH5"/>
<gene>
    <name evidence="7" type="ORF">LSH36_930g00029</name>
</gene>
<keyword evidence="8" id="KW-1185">Reference proteome</keyword>
<evidence type="ECO:0000256" key="5">
    <source>
        <dbReference type="ARBA" id="ARBA00023136"/>
    </source>
</evidence>
<comment type="subcellular location">
    <subcellularLocation>
        <location evidence="1">Membrane</location>
    </subcellularLocation>
</comment>
<evidence type="ECO:0000256" key="2">
    <source>
        <dbReference type="ARBA" id="ARBA00006843"/>
    </source>
</evidence>
<dbReference type="InterPro" id="IPR007593">
    <property type="entry name" value="CD225/Dispanin_fam"/>
</dbReference>
<reference evidence="7" key="1">
    <citation type="journal article" date="2023" name="Mol. Biol. Evol.">
        <title>Third-Generation Sequencing Reveals the Adaptive Role of the Epigenome in Three Deep-Sea Polychaetes.</title>
        <authorList>
            <person name="Perez M."/>
            <person name="Aroh O."/>
            <person name="Sun Y."/>
            <person name="Lan Y."/>
            <person name="Juniper S.K."/>
            <person name="Young C.R."/>
            <person name="Angers B."/>
            <person name="Qian P.Y."/>
        </authorList>
    </citation>
    <scope>NUCLEOTIDE SEQUENCE</scope>
    <source>
        <strain evidence="7">P08H-3</strain>
    </source>
</reference>
<evidence type="ECO:0000256" key="6">
    <source>
        <dbReference type="SAM" id="Phobius"/>
    </source>
</evidence>
<comment type="caution">
    <text evidence="7">The sequence shown here is derived from an EMBL/GenBank/DDBJ whole genome shotgun (WGS) entry which is preliminary data.</text>
</comment>
<dbReference type="EMBL" id="JAODUP010000930">
    <property type="protein sequence ID" value="KAK2142635.1"/>
    <property type="molecule type" value="Genomic_DNA"/>
</dbReference>
<dbReference type="Pfam" id="PF04505">
    <property type="entry name" value="CD225"/>
    <property type="match status" value="1"/>
</dbReference>
<proteinExistence type="inferred from homology"/>
<name>A0AAD9IYH5_9ANNE</name>
<feature type="transmembrane region" description="Helical" evidence="6">
    <location>
        <begin position="123"/>
        <end position="146"/>
    </location>
</feature>
<organism evidence="7 8">
    <name type="scientific">Paralvinella palmiformis</name>
    <dbReference type="NCBI Taxonomy" id="53620"/>
    <lineage>
        <taxon>Eukaryota</taxon>
        <taxon>Metazoa</taxon>
        <taxon>Spiralia</taxon>
        <taxon>Lophotrochozoa</taxon>
        <taxon>Annelida</taxon>
        <taxon>Polychaeta</taxon>
        <taxon>Sedentaria</taxon>
        <taxon>Canalipalpata</taxon>
        <taxon>Terebellida</taxon>
        <taxon>Terebelliformia</taxon>
        <taxon>Alvinellidae</taxon>
        <taxon>Paralvinella</taxon>
    </lineage>
</organism>
<protein>
    <submittedName>
        <fullName evidence="7">Uncharacterized protein</fullName>
    </submittedName>
</protein>
<dbReference type="GO" id="GO:0016020">
    <property type="term" value="C:membrane"/>
    <property type="evidence" value="ECO:0007669"/>
    <property type="project" value="UniProtKB-SubCell"/>
</dbReference>
<accession>A0AAD9IYH5</accession>
<evidence type="ECO:0000256" key="3">
    <source>
        <dbReference type="ARBA" id="ARBA00022692"/>
    </source>
</evidence>
<evidence type="ECO:0000313" key="8">
    <source>
        <dbReference type="Proteomes" id="UP001208570"/>
    </source>
</evidence>
<evidence type="ECO:0000256" key="1">
    <source>
        <dbReference type="ARBA" id="ARBA00004370"/>
    </source>
</evidence>
<sequence>MVSSVESGIDIDVKKGSISSLKTDKKPSSSNSQVYDSKISVSHIIISGLGADETSMVQGHLGFIKPDNDDTDIGNKPASHLVMSVIVSIVIPVLGIPAVILALKSKKSLENQRIEDARKYANYSLLLSLVGIFLVGALVVIGYSLALSEYTPDVNDVTASSAEDTRLESPNSSHMNEHEHKLPYQHYRGSIYDINYDTFNRYL</sequence>
<evidence type="ECO:0000313" key="7">
    <source>
        <dbReference type="EMBL" id="KAK2142635.1"/>
    </source>
</evidence>
<evidence type="ECO:0000256" key="4">
    <source>
        <dbReference type="ARBA" id="ARBA00022989"/>
    </source>
</evidence>
<keyword evidence="4 6" id="KW-1133">Transmembrane helix</keyword>
<feature type="transmembrane region" description="Helical" evidence="6">
    <location>
        <begin position="81"/>
        <end position="103"/>
    </location>
</feature>